<dbReference type="AlphaFoldDB" id="T2GEP4"/>
<reference evidence="3" key="2">
    <citation type="submission" date="2013-07" db="EMBL/GenBank/DDBJ databases">
        <authorList>
            <person name="Morais-Silva F.O."/>
            <person name="Rezende A.M."/>
            <person name="Pimentel C."/>
            <person name="Resende D.M."/>
            <person name="Santos C.I."/>
            <person name="Clemente C."/>
            <person name="de Oliveira L.M."/>
            <person name="da Silva S.M."/>
            <person name="Costa D.A."/>
            <person name="Varela-Raposo A."/>
            <person name="Horacio E.C.A."/>
            <person name="Matos M."/>
            <person name="Flores O."/>
            <person name="Ruiz J.C."/>
            <person name="Rodrigues-Pousada C."/>
        </authorList>
    </citation>
    <scope>NUCLEOTIDE SEQUENCE [LARGE SCALE GENOMIC DNA]</scope>
    <source>
        <strain evidence="3">ATCC 19364 / DSM 1382 / NCIMB 9332 / VKM B-1759</strain>
    </source>
</reference>
<protein>
    <submittedName>
        <fullName evidence="2">Uncharacterized protein</fullName>
    </submittedName>
</protein>
<proteinExistence type="predicted"/>
<dbReference type="KEGG" id="dgg:DGI_2908"/>
<sequence length="81" mass="9251">MQQAPLQPYSLEALMLKTRLAASRRRRSLQLRSALYFPAPLDTPRDCGDAADAHAPIDWHNPFQKQDRHPRVDADDLLTTI</sequence>
<feature type="compositionally biased region" description="Basic and acidic residues" evidence="1">
    <location>
        <begin position="65"/>
        <end position="74"/>
    </location>
</feature>
<name>T2GEP4_MEGG1</name>
<keyword evidence="3" id="KW-1185">Reference proteome</keyword>
<evidence type="ECO:0000313" key="3">
    <source>
        <dbReference type="Proteomes" id="UP000016587"/>
    </source>
</evidence>
<dbReference type="EMBL" id="CP006585">
    <property type="protein sequence ID" value="AGW14634.1"/>
    <property type="molecule type" value="Genomic_DNA"/>
</dbReference>
<reference evidence="2 3" key="1">
    <citation type="journal article" date="2013" name="J. Bacteriol.">
        <title>Roles of HynAB and Ech, the only two hydrogenases found in the model sulfate reducer Desulfovibrio gigas.</title>
        <authorList>
            <person name="Morais-Silva F.O."/>
            <person name="Santos C.I."/>
            <person name="Rodrigues R."/>
            <person name="Pereira I.A."/>
            <person name="Rodrigues-Pousada C."/>
        </authorList>
    </citation>
    <scope>NUCLEOTIDE SEQUENCE [LARGE SCALE GENOMIC DNA]</scope>
    <source>
        <strain evidence="3">ATCC 19364 / DSM 1382 / NCIMB 9332 / VKM B-1759</strain>
    </source>
</reference>
<feature type="region of interest" description="Disordered" evidence="1">
    <location>
        <begin position="60"/>
        <end position="81"/>
    </location>
</feature>
<dbReference type="STRING" id="1121448.DGI_2908"/>
<dbReference type="HOGENOM" id="CLU_2568251_0_0_7"/>
<dbReference type="Proteomes" id="UP000016587">
    <property type="component" value="Chromosome"/>
</dbReference>
<dbReference type="PATRIC" id="fig|1121448.10.peg.2871"/>
<evidence type="ECO:0000256" key="1">
    <source>
        <dbReference type="SAM" id="MobiDB-lite"/>
    </source>
</evidence>
<organism evidence="2 3">
    <name type="scientific">Megalodesulfovibrio gigas (strain ATCC 19364 / DSM 1382 / NCIMB 9332 / VKM B-1759)</name>
    <name type="common">Desulfovibrio gigas</name>
    <dbReference type="NCBI Taxonomy" id="1121448"/>
    <lineage>
        <taxon>Bacteria</taxon>
        <taxon>Pseudomonadati</taxon>
        <taxon>Thermodesulfobacteriota</taxon>
        <taxon>Desulfovibrionia</taxon>
        <taxon>Desulfovibrionales</taxon>
        <taxon>Desulfovibrionaceae</taxon>
        <taxon>Megalodesulfovibrio</taxon>
    </lineage>
</organism>
<accession>T2GEP4</accession>
<gene>
    <name evidence="2" type="ORF">DGI_2908</name>
</gene>
<evidence type="ECO:0000313" key="2">
    <source>
        <dbReference type="EMBL" id="AGW14634.1"/>
    </source>
</evidence>